<evidence type="ECO:0000313" key="10">
    <source>
        <dbReference type="Proteomes" id="UP000199093"/>
    </source>
</evidence>
<dbReference type="AlphaFoldDB" id="A0A1G8K9Y7"/>
<dbReference type="FunFam" id="3.40.50.300:FF:000016">
    <property type="entry name" value="Oligopeptide ABC transporter ATP-binding component"/>
    <property type="match status" value="1"/>
</dbReference>
<dbReference type="RefSeq" id="WP_089844829.1">
    <property type="nucleotide sequence ID" value="NZ_FNEJ01000004.1"/>
</dbReference>
<evidence type="ECO:0000256" key="1">
    <source>
        <dbReference type="ARBA" id="ARBA00004417"/>
    </source>
</evidence>
<evidence type="ECO:0000256" key="5">
    <source>
        <dbReference type="ARBA" id="ARBA00022741"/>
    </source>
</evidence>
<dbReference type="InterPro" id="IPR027417">
    <property type="entry name" value="P-loop_NTPase"/>
</dbReference>
<keyword evidence="6 9" id="KW-0067">ATP-binding</keyword>
<dbReference type="InterPro" id="IPR003439">
    <property type="entry name" value="ABC_transporter-like_ATP-bd"/>
</dbReference>
<evidence type="ECO:0000256" key="4">
    <source>
        <dbReference type="ARBA" id="ARBA00022475"/>
    </source>
</evidence>
<dbReference type="InterPro" id="IPR017871">
    <property type="entry name" value="ABC_transporter-like_CS"/>
</dbReference>
<dbReference type="STRING" id="555512.SAMN04487993_100486"/>
<keyword evidence="5" id="KW-0547">Nucleotide-binding</keyword>
<accession>A0A1G8K9Y7</accession>
<evidence type="ECO:0000256" key="3">
    <source>
        <dbReference type="ARBA" id="ARBA00022448"/>
    </source>
</evidence>
<organism evidence="9 10">
    <name type="scientific">Salipiger marinus</name>
    <dbReference type="NCBI Taxonomy" id="555512"/>
    <lineage>
        <taxon>Bacteria</taxon>
        <taxon>Pseudomonadati</taxon>
        <taxon>Pseudomonadota</taxon>
        <taxon>Alphaproteobacteria</taxon>
        <taxon>Rhodobacterales</taxon>
        <taxon>Roseobacteraceae</taxon>
        <taxon>Salipiger</taxon>
    </lineage>
</organism>
<dbReference type="CDD" id="cd03257">
    <property type="entry name" value="ABC_NikE_OppD_transporters"/>
    <property type="match status" value="1"/>
</dbReference>
<dbReference type="PROSITE" id="PS50893">
    <property type="entry name" value="ABC_TRANSPORTER_2"/>
    <property type="match status" value="1"/>
</dbReference>
<dbReference type="SMART" id="SM00382">
    <property type="entry name" value="AAA"/>
    <property type="match status" value="1"/>
</dbReference>
<dbReference type="Proteomes" id="UP000199093">
    <property type="component" value="Unassembled WGS sequence"/>
</dbReference>
<keyword evidence="7" id="KW-0472">Membrane</keyword>
<dbReference type="Pfam" id="PF08352">
    <property type="entry name" value="oligo_HPY"/>
    <property type="match status" value="1"/>
</dbReference>
<dbReference type="SUPFAM" id="SSF52540">
    <property type="entry name" value="P-loop containing nucleoside triphosphate hydrolases"/>
    <property type="match status" value="1"/>
</dbReference>
<dbReference type="GO" id="GO:0016887">
    <property type="term" value="F:ATP hydrolysis activity"/>
    <property type="evidence" value="ECO:0007669"/>
    <property type="project" value="InterPro"/>
</dbReference>
<dbReference type="OrthoDB" id="9802264at2"/>
<dbReference type="PANTHER" id="PTHR43297">
    <property type="entry name" value="OLIGOPEPTIDE TRANSPORT ATP-BINDING PROTEIN APPD"/>
    <property type="match status" value="1"/>
</dbReference>
<evidence type="ECO:0000256" key="2">
    <source>
        <dbReference type="ARBA" id="ARBA00005417"/>
    </source>
</evidence>
<reference evidence="9 10" key="1">
    <citation type="submission" date="2016-10" db="EMBL/GenBank/DDBJ databases">
        <authorList>
            <person name="de Groot N.N."/>
        </authorList>
    </citation>
    <scope>NUCLEOTIDE SEQUENCE [LARGE SCALE GENOMIC DNA]</scope>
    <source>
        <strain evidence="9 10">DSM 26424</strain>
    </source>
</reference>
<gene>
    <name evidence="9" type="ORF">SAMN04487993_100486</name>
</gene>
<proteinExistence type="inferred from homology"/>
<dbReference type="PROSITE" id="PS00211">
    <property type="entry name" value="ABC_TRANSPORTER_1"/>
    <property type="match status" value="1"/>
</dbReference>
<dbReference type="Gene3D" id="3.40.50.300">
    <property type="entry name" value="P-loop containing nucleotide triphosphate hydrolases"/>
    <property type="match status" value="1"/>
</dbReference>
<feature type="domain" description="ABC transporter" evidence="8">
    <location>
        <begin position="5"/>
        <end position="255"/>
    </location>
</feature>
<dbReference type="GO" id="GO:0005886">
    <property type="term" value="C:plasma membrane"/>
    <property type="evidence" value="ECO:0007669"/>
    <property type="project" value="UniProtKB-SubCell"/>
</dbReference>
<dbReference type="GO" id="GO:0005524">
    <property type="term" value="F:ATP binding"/>
    <property type="evidence" value="ECO:0007669"/>
    <property type="project" value="UniProtKB-KW"/>
</dbReference>
<evidence type="ECO:0000259" key="8">
    <source>
        <dbReference type="PROSITE" id="PS50893"/>
    </source>
</evidence>
<dbReference type="NCBIfam" id="TIGR01727">
    <property type="entry name" value="oligo_HPY"/>
    <property type="match status" value="1"/>
</dbReference>
<evidence type="ECO:0000256" key="6">
    <source>
        <dbReference type="ARBA" id="ARBA00022840"/>
    </source>
</evidence>
<dbReference type="Pfam" id="PF00005">
    <property type="entry name" value="ABC_tran"/>
    <property type="match status" value="1"/>
</dbReference>
<dbReference type="PANTHER" id="PTHR43297:SF2">
    <property type="entry name" value="DIPEPTIDE TRANSPORT ATP-BINDING PROTEIN DPPD"/>
    <property type="match status" value="1"/>
</dbReference>
<dbReference type="EMBL" id="FNEJ01000004">
    <property type="protein sequence ID" value="SDI39630.1"/>
    <property type="molecule type" value="Genomic_DNA"/>
</dbReference>
<evidence type="ECO:0000313" key="9">
    <source>
        <dbReference type="EMBL" id="SDI39630.1"/>
    </source>
</evidence>
<keyword evidence="10" id="KW-1185">Reference proteome</keyword>
<comment type="subcellular location">
    <subcellularLocation>
        <location evidence="1">Cell inner membrane</location>
        <topology evidence="1">Peripheral membrane protein</topology>
    </subcellularLocation>
</comment>
<name>A0A1G8K9Y7_9RHOB</name>
<dbReference type="InterPro" id="IPR050388">
    <property type="entry name" value="ABC_Ni/Peptide_Import"/>
</dbReference>
<protein>
    <submittedName>
        <fullName evidence="9">Peptide/nickel transport system ATP-binding protein</fullName>
    </submittedName>
</protein>
<dbReference type="GO" id="GO:0055085">
    <property type="term" value="P:transmembrane transport"/>
    <property type="evidence" value="ECO:0007669"/>
    <property type="project" value="UniProtKB-ARBA"/>
</dbReference>
<dbReference type="InterPro" id="IPR003593">
    <property type="entry name" value="AAA+_ATPase"/>
</dbReference>
<comment type="similarity">
    <text evidence="2">Belongs to the ABC transporter superfamily.</text>
</comment>
<dbReference type="InterPro" id="IPR013563">
    <property type="entry name" value="Oligopep_ABC_C"/>
</dbReference>
<keyword evidence="3" id="KW-0813">Transport</keyword>
<evidence type="ECO:0000256" key="7">
    <source>
        <dbReference type="ARBA" id="ARBA00023136"/>
    </source>
</evidence>
<sequence length="323" mass="35269">MTPLLDVRDLVTVFPSDGRDLRAVDEVSLQVHRGEVLGLVGESGSGKSVTGFSIMGLVDPPGRIAAGQILFDGSDLAKADPETRRSLRGRRIAMVFQDPMMTLNPVLRIGTQMTETLHAHETLSRQEAHARARDALGQVGIPSPEERLAAYPHQFSGGMRQRVAIAIALLHRPDLIIADEPTTALDVTIQAQIISEFQKLTEDQGTAVIWITHDLAIVSGLADRIAVMYGGRIVETGPITEVLERPRHPYTRGLIRSVPSENTRGTRLAQIPGVTPGLARMPQGCAFRTRCARADSTCAERPGRFGTDQTYHRCFHPHEEALA</sequence>
<dbReference type="GO" id="GO:0015833">
    <property type="term" value="P:peptide transport"/>
    <property type="evidence" value="ECO:0007669"/>
    <property type="project" value="InterPro"/>
</dbReference>
<keyword evidence="4" id="KW-1003">Cell membrane</keyword>